<dbReference type="RefSeq" id="WP_124873660.1">
    <property type="nucleotide sequence ID" value="NZ_CP034184.1"/>
</dbReference>
<sequence>MKTDNHLFRNASTLLIALTLGGMASAIDWRTGDSVTVAKSEIIQDDLYVAGNDVQIDGTVNGDLFVGGRTVTINGDVRGNLWASGETLILSGKVSQTARVAGSVIRVQNGANIGRDLLAAGSEVVVAPGVVIGRDVAVGSSQAQLDGRVTRNAYVGANGIEIGGVIGGNAKMAVGDTAVPTGNNWTTFSDPGLRFTQGGRIAGDLTLQRSDSGQAALSAGVVGGQVTYASINGVNIQPRPNPFASFLSAFVGIALVGLLLLWLARPRLLGVWEKLRAAPAASLGYGAVAFVGLPIAALLGVLALGLLAGALMLLRLGGLGLPLAFVGMPVLLGGATLVAWLALLGAQGFAAYLIGTWIVHALRPKVNMAPVATVLIGALLLALVLQIPVLGALATLAALLLSLGALWLTLRGPPRRPVVPQISVPQAT</sequence>
<evidence type="ECO:0000313" key="3">
    <source>
        <dbReference type="Proteomes" id="UP000276417"/>
    </source>
</evidence>
<name>A0A3G8YSM1_9DEIO</name>
<dbReference type="KEGG" id="dph:EHF33_15115"/>
<dbReference type="EMBL" id="CP034184">
    <property type="protein sequence ID" value="AZI44226.1"/>
    <property type="molecule type" value="Genomic_DNA"/>
</dbReference>
<keyword evidence="1" id="KW-0812">Transmembrane</keyword>
<organism evidence="2 3">
    <name type="scientific">Deinococcus psychrotolerans</name>
    <dbReference type="NCBI Taxonomy" id="2489213"/>
    <lineage>
        <taxon>Bacteria</taxon>
        <taxon>Thermotogati</taxon>
        <taxon>Deinococcota</taxon>
        <taxon>Deinococci</taxon>
        <taxon>Deinococcales</taxon>
        <taxon>Deinococcaceae</taxon>
        <taxon>Deinococcus</taxon>
    </lineage>
</organism>
<evidence type="ECO:0000256" key="1">
    <source>
        <dbReference type="SAM" id="Phobius"/>
    </source>
</evidence>
<keyword evidence="3" id="KW-1185">Reference proteome</keyword>
<reference evidence="2 3" key="1">
    <citation type="submission" date="2018-11" db="EMBL/GenBank/DDBJ databases">
        <title>Deinococcus shelandsis sp. nov., isolated from South Shetland Islands soil of Antarctica.</title>
        <authorList>
            <person name="Tian J."/>
        </authorList>
    </citation>
    <scope>NUCLEOTIDE SEQUENCE [LARGE SCALE GENOMIC DNA]</scope>
    <source>
        <strain evidence="2 3">S14-83T</strain>
    </source>
</reference>
<feature type="transmembrane region" description="Helical" evidence="1">
    <location>
        <begin position="326"/>
        <end position="354"/>
    </location>
</feature>
<proteinExistence type="predicted"/>
<protein>
    <recommendedName>
        <fullName evidence="4">Polymer-forming cytoskeletal protein</fullName>
    </recommendedName>
</protein>
<keyword evidence="1" id="KW-1133">Transmembrane helix</keyword>
<dbReference type="AlphaFoldDB" id="A0A3G8YSM1"/>
<keyword evidence="1" id="KW-0472">Membrane</keyword>
<feature type="transmembrane region" description="Helical" evidence="1">
    <location>
        <begin position="391"/>
        <end position="410"/>
    </location>
</feature>
<feature type="transmembrane region" description="Helical" evidence="1">
    <location>
        <begin position="285"/>
        <end position="314"/>
    </location>
</feature>
<accession>A0A3G8YSM1</accession>
<dbReference type="Proteomes" id="UP000276417">
    <property type="component" value="Chromosome 2"/>
</dbReference>
<feature type="transmembrane region" description="Helical" evidence="1">
    <location>
        <begin position="243"/>
        <end position="264"/>
    </location>
</feature>
<evidence type="ECO:0008006" key="4">
    <source>
        <dbReference type="Google" id="ProtNLM"/>
    </source>
</evidence>
<evidence type="ECO:0000313" key="2">
    <source>
        <dbReference type="EMBL" id="AZI44226.1"/>
    </source>
</evidence>
<feature type="transmembrane region" description="Helical" evidence="1">
    <location>
        <begin position="366"/>
        <end position="385"/>
    </location>
</feature>
<gene>
    <name evidence="2" type="ORF">EHF33_15115</name>
</gene>
<dbReference type="OrthoDB" id="59826at2"/>